<keyword evidence="3" id="KW-1185">Reference proteome</keyword>
<sequence length="83" mass="9032">MMILETVTESLHRIHNKNKDMDYACPTAKTGLFGGAAFLFLDASLIWVVCLLTRSSSAASQQIRRTIVSSMGTMGISLTSVVH</sequence>
<evidence type="ECO:0000313" key="2">
    <source>
        <dbReference type="EMBL" id="PKA54393.1"/>
    </source>
</evidence>
<dbReference type="Proteomes" id="UP000236161">
    <property type="component" value="Unassembled WGS sequence"/>
</dbReference>
<dbReference type="STRING" id="1088818.A0A2I0AFS4"/>
<dbReference type="EMBL" id="KZ451982">
    <property type="protein sequence ID" value="PKA54393.1"/>
    <property type="molecule type" value="Genomic_DNA"/>
</dbReference>
<keyword evidence="1" id="KW-0472">Membrane</keyword>
<dbReference type="Pfam" id="PF06749">
    <property type="entry name" value="DUF1218"/>
    <property type="match status" value="1"/>
</dbReference>
<accession>A0A2I0AFS4</accession>
<evidence type="ECO:0000313" key="3">
    <source>
        <dbReference type="Proteomes" id="UP000236161"/>
    </source>
</evidence>
<feature type="transmembrane region" description="Helical" evidence="1">
    <location>
        <begin position="31"/>
        <end position="52"/>
    </location>
</feature>
<dbReference type="OrthoDB" id="1931917at2759"/>
<dbReference type="InterPro" id="IPR009606">
    <property type="entry name" value="DEAL/Modifying_wall_lignin1/2"/>
</dbReference>
<reference evidence="2 3" key="1">
    <citation type="journal article" date="2017" name="Nature">
        <title>The Apostasia genome and the evolution of orchids.</title>
        <authorList>
            <person name="Zhang G.Q."/>
            <person name="Liu K.W."/>
            <person name="Li Z."/>
            <person name="Lohaus R."/>
            <person name="Hsiao Y.Y."/>
            <person name="Niu S.C."/>
            <person name="Wang J.Y."/>
            <person name="Lin Y.C."/>
            <person name="Xu Q."/>
            <person name="Chen L.J."/>
            <person name="Yoshida K."/>
            <person name="Fujiwara S."/>
            <person name="Wang Z.W."/>
            <person name="Zhang Y.Q."/>
            <person name="Mitsuda N."/>
            <person name="Wang M."/>
            <person name="Liu G.H."/>
            <person name="Pecoraro L."/>
            <person name="Huang H.X."/>
            <person name="Xiao X.J."/>
            <person name="Lin M."/>
            <person name="Wu X.Y."/>
            <person name="Wu W.L."/>
            <person name="Chen Y.Y."/>
            <person name="Chang S.B."/>
            <person name="Sakamoto S."/>
            <person name="Ohme-Takagi M."/>
            <person name="Yagi M."/>
            <person name="Zeng S.J."/>
            <person name="Shen C.Y."/>
            <person name="Yeh C.M."/>
            <person name="Luo Y.B."/>
            <person name="Tsai W.C."/>
            <person name="Van de Peer Y."/>
            <person name="Liu Z.J."/>
        </authorList>
    </citation>
    <scope>NUCLEOTIDE SEQUENCE [LARGE SCALE GENOMIC DNA]</scope>
    <source>
        <strain evidence="3">cv. Shenzhen</strain>
        <tissue evidence="2">Stem</tissue>
    </source>
</reference>
<gene>
    <name evidence="2" type="ORF">AXF42_Ash000226</name>
</gene>
<keyword evidence="1" id="KW-1133">Transmembrane helix</keyword>
<proteinExistence type="predicted"/>
<protein>
    <submittedName>
        <fullName evidence="2">Uncharacterized protein</fullName>
    </submittedName>
</protein>
<keyword evidence="1" id="KW-0812">Transmembrane</keyword>
<name>A0A2I0AFS4_9ASPA</name>
<evidence type="ECO:0000256" key="1">
    <source>
        <dbReference type="SAM" id="Phobius"/>
    </source>
</evidence>
<dbReference type="AlphaFoldDB" id="A0A2I0AFS4"/>
<organism evidence="2 3">
    <name type="scientific">Apostasia shenzhenica</name>
    <dbReference type="NCBI Taxonomy" id="1088818"/>
    <lineage>
        <taxon>Eukaryota</taxon>
        <taxon>Viridiplantae</taxon>
        <taxon>Streptophyta</taxon>
        <taxon>Embryophyta</taxon>
        <taxon>Tracheophyta</taxon>
        <taxon>Spermatophyta</taxon>
        <taxon>Magnoliopsida</taxon>
        <taxon>Liliopsida</taxon>
        <taxon>Asparagales</taxon>
        <taxon>Orchidaceae</taxon>
        <taxon>Apostasioideae</taxon>
        <taxon>Apostasia</taxon>
    </lineage>
</organism>